<dbReference type="InterPro" id="IPR013078">
    <property type="entry name" value="His_Pase_superF_clade-1"/>
</dbReference>
<dbReference type="RefSeq" id="WP_161072534.1">
    <property type="nucleotide sequence ID" value="NZ_WWCU01000012.1"/>
</dbReference>
<dbReference type="CDD" id="cd07067">
    <property type="entry name" value="HP_PGM_like"/>
    <property type="match status" value="1"/>
</dbReference>
<dbReference type="InterPro" id="IPR051021">
    <property type="entry name" value="Mito_Ser/Thr_phosphatase"/>
</dbReference>
<keyword evidence="1" id="KW-0378">Hydrolase</keyword>
<dbReference type="AlphaFoldDB" id="A0A7X4HBJ1"/>
<reference evidence="2 3" key="1">
    <citation type="submission" date="2019-12" db="EMBL/GenBank/DDBJ databases">
        <title>Novel species isolated from a subtropical stream in China.</title>
        <authorList>
            <person name="Lu H."/>
        </authorList>
    </citation>
    <scope>NUCLEOTIDE SEQUENCE [LARGE SCALE GENOMIC DNA]</scope>
    <source>
        <strain evidence="2 3">FT127W</strain>
    </source>
</reference>
<evidence type="ECO:0000313" key="2">
    <source>
        <dbReference type="EMBL" id="MYN08206.1"/>
    </source>
</evidence>
<sequence length="235" mass="26428">MGQIYLVRHGQASFGSANYDQLSPLGFEQSRLLGQWFANSRQIFQRVVCGGMVRHRQTADTCLSELPKPLLADTEWLTDPGFAEFNHVEVLVRHCPEFSSPEEFRAYAALQPDPKHAFEHIFVAAMQRWMGGAHDGDYTESWKAFQARCVGALERLTEQGAESETTVVFTSGGAISALCQHLLDLPDHKTLELNWSIANCSVTRLQHRPGKTSLSYLNNFAHLEWLGEANSVTYR</sequence>
<comment type="caution">
    <text evidence="2">The sequence shown here is derived from an EMBL/GenBank/DDBJ whole genome shotgun (WGS) entry which is preliminary data.</text>
</comment>
<accession>A0A7X4HBJ1</accession>
<gene>
    <name evidence="2" type="ORF">GTP77_12770</name>
</gene>
<organism evidence="2 3">
    <name type="scientific">Pseudoduganella aquatica</name>
    <dbReference type="NCBI Taxonomy" id="2660641"/>
    <lineage>
        <taxon>Bacteria</taxon>
        <taxon>Pseudomonadati</taxon>
        <taxon>Pseudomonadota</taxon>
        <taxon>Betaproteobacteria</taxon>
        <taxon>Burkholderiales</taxon>
        <taxon>Oxalobacteraceae</taxon>
        <taxon>Telluria group</taxon>
        <taxon>Pseudoduganella</taxon>
    </lineage>
</organism>
<dbReference type="PANTHER" id="PTHR20935:SF0">
    <property type="entry name" value="SERINE_THREONINE-PROTEIN PHOSPHATASE PGAM5, MITOCHONDRIAL"/>
    <property type="match status" value="1"/>
</dbReference>
<evidence type="ECO:0000256" key="1">
    <source>
        <dbReference type="ARBA" id="ARBA00022801"/>
    </source>
</evidence>
<dbReference type="InterPro" id="IPR029033">
    <property type="entry name" value="His_PPase_superfam"/>
</dbReference>
<dbReference type="Pfam" id="PF00300">
    <property type="entry name" value="His_Phos_1"/>
    <property type="match status" value="1"/>
</dbReference>
<proteinExistence type="predicted"/>
<dbReference type="Gene3D" id="3.40.50.1240">
    <property type="entry name" value="Phosphoglycerate mutase-like"/>
    <property type="match status" value="1"/>
</dbReference>
<dbReference type="GO" id="GO:0016787">
    <property type="term" value="F:hydrolase activity"/>
    <property type="evidence" value="ECO:0007669"/>
    <property type="project" value="UniProtKB-KW"/>
</dbReference>
<dbReference type="Proteomes" id="UP000450676">
    <property type="component" value="Unassembled WGS sequence"/>
</dbReference>
<dbReference type="PANTHER" id="PTHR20935">
    <property type="entry name" value="PHOSPHOGLYCERATE MUTASE-RELATED"/>
    <property type="match status" value="1"/>
</dbReference>
<dbReference type="SUPFAM" id="SSF53254">
    <property type="entry name" value="Phosphoglycerate mutase-like"/>
    <property type="match status" value="1"/>
</dbReference>
<evidence type="ECO:0000313" key="3">
    <source>
        <dbReference type="Proteomes" id="UP000450676"/>
    </source>
</evidence>
<dbReference type="EMBL" id="WWCU01000012">
    <property type="protein sequence ID" value="MYN08206.1"/>
    <property type="molecule type" value="Genomic_DNA"/>
</dbReference>
<protein>
    <submittedName>
        <fullName evidence="2">Histidine phosphatase family protein</fullName>
    </submittedName>
</protein>
<dbReference type="SMART" id="SM00855">
    <property type="entry name" value="PGAM"/>
    <property type="match status" value="1"/>
</dbReference>
<keyword evidence="3" id="KW-1185">Reference proteome</keyword>
<name>A0A7X4HBJ1_9BURK</name>